<evidence type="ECO:0000256" key="1">
    <source>
        <dbReference type="ARBA" id="ARBA00022857"/>
    </source>
</evidence>
<dbReference type="EMBL" id="MU003807">
    <property type="protein sequence ID" value="KAF2719739.1"/>
    <property type="molecule type" value="Genomic_DNA"/>
</dbReference>
<dbReference type="InterPro" id="IPR008030">
    <property type="entry name" value="NmrA-like"/>
</dbReference>
<comment type="caution">
    <text evidence="4">The sequence shown here is derived from an EMBL/GenBank/DDBJ whole genome shotgun (WGS) entry which is preliminary data.</text>
</comment>
<evidence type="ECO:0000313" key="4">
    <source>
        <dbReference type="EMBL" id="KAF2719739.1"/>
    </source>
</evidence>
<sequence>MARSCVGLLGASGETGRSILEGLLEDGNFDIIVLARPASLSKPANVAFKDKGVQLRAVDLGASEDSIVSALQVPLATAAKKAGVQRFVPCGFAPAMPVGVHMSRDQKEVVYNHVKRLHLPYTIIDVGWWYQFSFPKLPSGKIDYVVGLPGQRIPGDGNVPSALTDLRDIGRYVAQVIRDERTLNAMVFVHNEMWTSDQIHDLLEQLSGETIPREYASAEEYERQIVEADTKLKDNPEELASSTIQKVASQYYLSWGIRGENTPEYARYLGYLDGKKLYPDVKFTSFESYLQEVVSGKAKGVYQDSRPLFEKANKKAH</sequence>
<protein>
    <submittedName>
        <fullName evidence="4">Isoflavone reductase family protein</fullName>
    </submittedName>
</protein>
<dbReference type="SUPFAM" id="SSF51735">
    <property type="entry name" value="NAD(P)-binding Rossmann-fold domains"/>
    <property type="match status" value="1"/>
</dbReference>
<dbReference type="Gene3D" id="3.40.50.720">
    <property type="entry name" value="NAD(P)-binding Rossmann-like Domain"/>
    <property type="match status" value="1"/>
</dbReference>
<organism evidence="4 5">
    <name type="scientific">Polychaeton citri CBS 116435</name>
    <dbReference type="NCBI Taxonomy" id="1314669"/>
    <lineage>
        <taxon>Eukaryota</taxon>
        <taxon>Fungi</taxon>
        <taxon>Dikarya</taxon>
        <taxon>Ascomycota</taxon>
        <taxon>Pezizomycotina</taxon>
        <taxon>Dothideomycetes</taxon>
        <taxon>Dothideomycetidae</taxon>
        <taxon>Capnodiales</taxon>
        <taxon>Capnodiaceae</taxon>
        <taxon>Polychaeton</taxon>
    </lineage>
</organism>
<dbReference type="Proteomes" id="UP000799441">
    <property type="component" value="Unassembled WGS sequence"/>
</dbReference>
<dbReference type="GO" id="GO:0016491">
    <property type="term" value="F:oxidoreductase activity"/>
    <property type="evidence" value="ECO:0007669"/>
    <property type="project" value="UniProtKB-KW"/>
</dbReference>
<dbReference type="OrthoDB" id="419598at2759"/>
<dbReference type="InterPro" id="IPR036291">
    <property type="entry name" value="NAD(P)-bd_dom_sf"/>
</dbReference>
<evidence type="ECO:0000313" key="5">
    <source>
        <dbReference type="Proteomes" id="UP000799441"/>
    </source>
</evidence>
<keyword evidence="2" id="KW-0560">Oxidoreductase</keyword>
<keyword evidence="1" id="KW-0521">NADP</keyword>
<name>A0A9P4Q4P1_9PEZI</name>
<proteinExistence type="predicted"/>
<keyword evidence="5" id="KW-1185">Reference proteome</keyword>
<reference evidence="4" key="1">
    <citation type="journal article" date="2020" name="Stud. Mycol.">
        <title>101 Dothideomycetes genomes: a test case for predicting lifestyles and emergence of pathogens.</title>
        <authorList>
            <person name="Haridas S."/>
            <person name="Albert R."/>
            <person name="Binder M."/>
            <person name="Bloem J."/>
            <person name="Labutti K."/>
            <person name="Salamov A."/>
            <person name="Andreopoulos B."/>
            <person name="Baker S."/>
            <person name="Barry K."/>
            <person name="Bills G."/>
            <person name="Bluhm B."/>
            <person name="Cannon C."/>
            <person name="Castanera R."/>
            <person name="Culley D."/>
            <person name="Daum C."/>
            <person name="Ezra D."/>
            <person name="Gonzalez J."/>
            <person name="Henrissat B."/>
            <person name="Kuo A."/>
            <person name="Liang C."/>
            <person name="Lipzen A."/>
            <person name="Lutzoni F."/>
            <person name="Magnuson J."/>
            <person name="Mondo S."/>
            <person name="Nolan M."/>
            <person name="Ohm R."/>
            <person name="Pangilinan J."/>
            <person name="Park H.-J."/>
            <person name="Ramirez L."/>
            <person name="Alfaro M."/>
            <person name="Sun H."/>
            <person name="Tritt A."/>
            <person name="Yoshinaga Y."/>
            <person name="Zwiers L.-H."/>
            <person name="Turgeon B."/>
            <person name="Goodwin S."/>
            <person name="Spatafora J."/>
            <person name="Crous P."/>
            <person name="Grigoriev I."/>
        </authorList>
    </citation>
    <scope>NUCLEOTIDE SEQUENCE</scope>
    <source>
        <strain evidence="4">CBS 116435</strain>
    </source>
</reference>
<dbReference type="AlphaFoldDB" id="A0A9P4Q4P1"/>
<accession>A0A9P4Q4P1</accession>
<gene>
    <name evidence="4" type="ORF">K431DRAFT_339803</name>
</gene>
<dbReference type="PANTHER" id="PTHR47706">
    <property type="entry name" value="NMRA-LIKE FAMILY PROTEIN"/>
    <property type="match status" value="1"/>
</dbReference>
<evidence type="ECO:0000256" key="2">
    <source>
        <dbReference type="ARBA" id="ARBA00023002"/>
    </source>
</evidence>
<dbReference type="Gene3D" id="3.90.25.10">
    <property type="entry name" value="UDP-galactose 4-epimerase, domain 1"/>
    <property type="match status" value="1"/>
</dbReference>
<dbReference type="InterPro" id="IPR051609">
    <property type="entry name" value="NmrA/Isoflavone_reductase-like"/>
</dbReference>
<feature type="domain" description="NmrA-like" evidence="3">
    <location>
        <begin position="72"/>
        <end position="289"/>
    </location>
</feature>
<dbReference type="PANTHER" id="PTHR47706:SF9">
    <property type="entry name" value="NMRA-LIKE DOMAIN-CONTAINING PROTEIN-RELATED"/>
    <property type="match status" value="1"/>
</dbReference>
<evidence type="ECO:0000259" key="3">
    <source>
        <dbReference type="Pfam" id="PF05368"/>
    </source>
</evidence>
<dbReference type="Pfam" id="PF05368">
    <property type="entry name" value="NmrA"/>
    <property type="match status" value="1"/>
</dbReference>